<evidence type="ECO:0000256" key="6">
    <source>
        <dbReference type="ARBA" id="ARBA00023136"/>
    </source>
</evidence>
<evidence type="ECO:0000313" key="10">
    <source>
        <dbReference type="Proteomes" id="UP001084197"/>
    </source>
</evidence>
<dbReference type="Gene3D" id="1.20.1250.20">
    <property type="entry name" value="MFS general substrate transporter like domains"/>
    <property type="match status" value="1"/>
</dbReference>
<proteinExistence type="predicted"/>
<feature type="transmembrane region" description="Helical" evidence="7">
    <location>
        <begin position="71"/>
        <end position="92"/>
    </location>
</feature>
<reference evidence="9" key="1">
    <citation type="submission" date="2022-11" db="EMBL/GenBank/DDBJ databases">
        <title>WGS of Natronobacillus azotifigens 24KS-1, an anaerobic diazotrophic haloalkaliphile from soda-rich habitats.</title>
        <authorList>
            <person name="Sorokin D.Y."/>
            <person name="Merkel A.Y."/>
        </authorList>
    </citation>
    <scope>NUCLEOTIDE SEQUENCE</scope>
    <source>
        <strain evidence="9">24KS-1</strain>
    </source>
</reference>
<dbReference type="GO" id="GO:0022857">
    <property type="term" value="F:transmembrane transporter activity"/>
    <property type="evidence" value="ECO:0007669"/>
    <property type="project" value="InterPro"/>
</dbReference>
<dbReference type="Pfam" id="PF07690">
    <property type="entry name" value="MFS_1"/>
    <property type="match status" value="2"/>
</dbReference>
<evidence type="ECO:0000256" key="4">
    <source>
        <dbReference type="ARBA" id="ARBA00022692"/>
    </source>
</evidence>
<comment type="caution">
    <text evidence="9">The sequence shown here is derived from an EMBL/GenBank/DDBJ whole genome shotgun (WGS) entry which is preliminary data.</text>
</comment>
<gene>
    <name evidence="9" type="ORF">OWO01_07140</name>
</gene>
<dbReference type="EMBL" id="JAPRAT010000011">
    <property type="protein sequence ID" value="MCZ0702983.1"/>
    <property type="molecule type" value="Genomic_DNA"/>
</dbReference>
<dbReference type="GO" id="GO:0005886">
    <property type="term" value="C:plasma membrane"/>
    <property type="evidence" value="ECO:0007669"/>
    <property type="project" value="UniProtKB-SubCell"/>
</dbReference>
<feature type="domain" description="Major facilitator superfamily (MFS) profile" evidence="8">
    <location>
        <begin position="8"/>
        <end position="398"/>
    </location>
</feature>
<feature type="transmembrane region" description="Helical" evidence="7">
    <location>
        <begin position="203"/>
        <end position="227"/>
    </location>
</feature>
<dbReference type="InterPro" id="IPR050171">
    <property type="entry name" value="MFS_Transporters"/>
</dbReference>
<feature type="transmembrane region" description="Helical" evidence="7">
    <location>
        <begin position="374"/>
        <end position="395"/>
    </location>
</feature>
<feature type="transmembrane region" description="Helical" evidence="7">
    <location>
        <begin position="247"/>
        <end position="266"/>
    </location>
</feature>
<dbReference type="AlphaFoldDB" id="A0A9J6RBQ9"/>
<keyword evidence="10" id="KW-1185">Reference proteome</keyword>
<feature type="transmembrane region" description="Helical" evidence="7">
    <location>
        <begin position="287"/>
        <end position="305"/>
    </location>
</feature>
<comment type="subcellular location">
    <subcellularLocation>
        <location evidence="1">Cell membrane</location>
        <topology evidence="1">Multi-pass membrane protein</topology>
    </subcellularLocation>
</comment>
<evidence type="ECO:0000256" key="1">
    <source>
        <dbReference type="ARBA" id="ARBA00004651"/>
    </source>
</evidence>
<dbReference type="InterPro" id="IPR020846">
    <property type="entry name" value="MFS_dom"/>
</dbReference>
<evidence type="ECO:0000256" key="2">
    <source>
        <dbReference type="ARBA" id="ARBA00022448"/>
    </source>
</evidence>
<dbReference type="RefSeq" id="WP_268779755.1">
    <property type="nucleotide sequence ID" value="NZ_JAPRAT010000011.1"/>
</dbReference>
<feature type="transmembrane region" description="Helical" evidence="7">
    <location>
        <begin position="345"/>
        <end position="368"/>
    </location>
</feature>
<feature type="transmembrane region" description="Helical" evidence="7">
    <location>
        <begin position="104"/>
        <end position="124"/>
    </location>
</feature>
<evidence type="ECO:0000259" key="8">
    <source>
        <dbReference type="PROSITE" id="PS50850"/>
    </source>
</evidence>
<keyword evidence="5 7" id="KW-1133">Transmembrane helix</keyword>
<accession>A0A9J6RBQ9</accession>
<feature type="transmembrane region" description="Helical" evidence="7">
    <location>
        <begin position="136"/>
        <end position="157"/>
    </location>
</feature>
<evidence type="ECO:0000256" key="5">
    <source>
        <dbReference type="ARBA" id="ARBA00022989"/>
    </source>
</evidence>
<name>A0A9J6RBQ9_9BACI</name>
<feature type="transmembrane region" description="Helical" evidence="7">
    <location>
        <begin position="163"/>
        <end position="182"/>
    </location>
</feature>
<feature type="transmembrane region" description="Helical" evidence="7">
    <location>
        <begin position="7"/>
        <end position="34"/>
    </location>
</feature>
<dbReference type="PROSITE" id="PS50850">
    <property type="entry name" value="MFS"/>
    <property type="match status" value="1"/>
</dbReference>
<protein>
    <submittedName>
        <fullName evidence="9">MFS transporter</fullName>
    </submittedName>
</protein>
<dbReference type="SUPFAM" id="SSF103473">
    <property type="entry name" value="MFS general substrate transporter"/>
    <property type="match status" value="1"/>
</dbReference>
<evidence type="ECO:0000256" key="7">
    <source>
        <dbReference type="SAM" id="Phobius"/>
    </source>
</evidence>
<evidence type="ECO:0000256" key="3">
    <source>
        <dbReference type="ARBA" id="ARBA00022475"/>
    </source>
</evidence>
<dbReference type="Proteomes" id="UP001084197">
    <property type="component" value="Unassembled WGS sequence"/>
</dbReference>
<dbReference type="InterPro" id="IPR036259">
    <property type="entry name" value="MFS_trans_sf"/>
</dbReference>
<keyword evidence="6 7" id="KW-0472">Membrane</keyword>
<keyword evidence="4 7" id="KW-0812">Transmembrane</keyword>
<keyword evidence="3" id="KW-1003">Cell membrane</keyword>
<keyword evidence="2" id="KW-0813">Transport</keyword>
<evidence type="ECO:0000313" key="9">
    <source>
        <dbReference type="EMBL" id="MCZ0702983.1"/>
    </source>
</evidence>
<dbReference type="InterPro" id="IPR011701">
    <property type="entry name" value="MFS"/>
</dbReference>
<feature type="transmembrane region" description="Helical" evidence="7">
    <location>
        <begin position="311"/>
        <end position="333"/>
    </location>
</feature>
<sequence length="409" mass="45114">MNRTNKLSVIGIAVFTGVAIMGDAMLSIVLPIYWSDMGLTAVWQVGVLLSINRFVRLPINPLVGFFYRHYSLRLGISIAMGLAIVSTFSYGIFSQFSILVMMRIVWGIAWSLLRLGGFLSIIQLTSKTDRGQFIGLYNGVWGIGSLIGMLVGGLLIAETSIRFITTLFGLIGCVTFPFVPFLTPSGKKEPTVQKTTTDQQKPLLALDQFVLTLSTSMVMGLLIFGVFSNTLSARIDQSYQDNWTFMSFAFTSTAIAGIIQAVRWGWAPFLAPFIGKYLDHTKHKQQALICFLLSLSALFALIGSINQISFVIVLLLLFQFVSTGFVTTTDTIASDLAEKGDSIKVITFHTIMVDTGAALGPLLAFGLLEYFPLRVVYLIASILLFVLAIGWISWLRKKQNDPFAFSVRK</sequence>
<dbReference type="PANTHER" id="PTHR23517">
    <property type="entry name" value="RESISTANCE PROTEIN MDTM, PUTATIVE-RELATED-RELATED"/>
    <property type="match status" value="1"/>
</dbReference>
<organism evidence="9 10">
    <name type="scientific">Natronobacillus azotifigens</name>
    <dbReference type="NCBI Taxonomy" id="472978"/>
    <lineage>
        <taxon>Bacteria</taxon>
        <taxon>Bacillati</taxon>
        <taxon>Bacillota</taxon>
        <taxon>Bacilli</taxon>
        <taxon>Bacillales</taxon>
        <taxon>Bacillaceae</taxon>
        <taxon>Natronobacillus</taxon>
    </lineage>
</organism>